<evidence type="ECO:0000256" key="16">
    <source>
        <dbReference type="SAM" id="MobiDB-lite"/>
    </source>
</evidence>
<comment type="similarity">
    <text evidence="3 15">Belongs to the glycosyltransferase 39 family.</text>
</comment>
<keyword evidence="12" id="KW-0325">Glycoprotein</keyword>
<dbReference type="FunCoup" id="G7E9E9">
    <property type="interactions" value="123"/>
</dbReference>
<dbReference type="EMBL" id="BABT02000220">
    <property type="protein sequence ID" value="GAA99268.1"/>
    <property type="molecule type" value="Genomic_DNA"/>
</dbReference>
<evidence type="ECO:0000256" key="7">
    <source>
        <dbReference type="ARBA" id="ARBA00022692"/>
    </source>
</evidence>
<dbReference type="Gene3D" id="2.80.10.50">
    <property type="match status" value="1"/>
</dbReference>
<dbReference type="Pfam" id="PF02366">
    <property type="entry name" value="PMT"/>
    <property type="match status" value="1"/>
</dbReference>
<evidence type="ECO:0000256" key="14">
    <source>
        <dbReference type="ARBA" id="ARBA00045102"/>
    </source>
</evidence>
<feature type="region of interest" description="Disordered" evidence="16">
    <location>
        <begin position="867"/>
        <end position="918"/>
    </location>
</feature>
<dbReference type="GO" id="GO:0004169">
    <property type="term" value="F:dolichyl-phosphate-mannose-protein mannosyltransferase activity"/>
    <property type="evidence" value="ECO:0007669"/>
    <property type="project" value="UniProtKB-UniRule"/>
</dbReference>
<reference evidence="18 19" key="2">
    <citation type="journal article" date="2012" name="Open Biol.">
        <title>Characteristics of nucleosomes and linker DNA regions on the genome of the basidiomycete Mixia osmundae revealed by mono- and dinucleosome mapping.</title>
        <authorList>
            <person name="Nishida H."/>
            <person name="Kondo S."/>
            <person name="Matsumoto T."/>
            <person name="Suzuki Y."/>
            <person name="Yoshikawa H."/>
            <person name="Taylor T.D."/>
            <person name="Sugiyama J."/>
        </authorList>
    </citation>
    <scope>NUCLEOTIDE SEQUENCE [LARGE SCALE GENOMIC DNA]</scope>
    <source>
        <strain evidence="19">CBS 9802 / IAM 14324 / JCM 22182 / KY 12970</strain>
    </source>
</reference>
<evidence type="ECO:0000256" key="3">
    <source>
        <dbReference type="ARBA" id="ARBA00007222"/>
    </source>
</evidence>
<evidence type="ECO:0000256" key="15">
    <source>
        <dbReference type="RuleBase" id="RU367007"/>
    </source>
</evidence>
<dbReference type="PANTHER" id="PTHR10050">
    <property type="entry name" value="DOLICHYL-PHOSPHATE-MANNOSE--PROTEIN MANNOSYLTRANSFERASE"/>
    <property type="match status" value="1"/>
</dbReference>
<comment type="caution">
    <text evidence="18">The sequence shown here is derived from an EMBL/GenBank/DDBJ whole genome shotgun (WGS) entry which is preliminary data.</text>
</comment>
<dbReference type="InterPro" id="IPR036300">
    <property type="entry name" value="MIR_dom_sf"/>
</dbReference>
<feature type="transmembrane region" description="Helical" evidence="15">
    <location>
        <begin position="706"/>
        <end position="725"/>
    </location>
</feature>
<keyword evidence="8" id="KW-0677">Repeat</keyword>
<dbReference type="PANTHER" id="PTHR10050:SF50">
    <property type="entry name" value="DOLICHYL-PHOSPHATE-MANNOSE--PROTEIN MANNOSYLTRANSFERASE 1-RELATED"/>
    <property type="match status" value="1"/>
</dbReference>
<dbReference type="InterPro" id="IPR016093">
    <property type="entry name" value="MIR_motif"/>
</dbReference>
<feature type="transmembrane region" description="Helical" evidence="15">
    <location>
        <begin position="233"/>
        <end position="249"/>
    </location>
</feature>
<feature type="transmembrane region" description="Helical" evidence="15">
    <location>
        <begin position="269"/>
        <end position="293"/>
    </location>
</feature>
<evidence type="ECO:0000256" key="13">
    <source>
        <dbReference type="ARBA" id="ARBA00045085"/>
    </source>
</evidence>
<evidence type="ECO:0000256" key="1">
    <source>
        <dbReference type="ARBA" id="ARBA00004477"/>
    </source>
</evidence>
<dbReference type="RefSeq" id="XP_014568516.1">
    <property type="nucleotide sequence ID" value="XM_014713030.1"/>
</dbReference>
<dbReference type="STRING" id="764103.G7E9E9"/>
<evidence type="ECO:0000256" key="6">
    <source>
        <dbReference type="ARBA" id="ARBA00022679"/>
    </source>
</evidence>
<feature type="domain" description="MIR" evidence="17">
    <location>
        <begin position="367"/>
        <end position="421"/>
    </location>
</feature>
<dbReference type="Pfam" id="PF16192">
    <property type="entry name" value="PMT_4TMC"/>
    <property type="match status" value="1"/>
</dbReference>
<reference evidence="18 19" key="1">
    <citation type="journal article" date="2011" name="J. Gen. Appl. Microbiol.">
        <title>Draft genome sequencing of the enigmatic basidiomycete Mixia osmundae.</title>
        <authorList>
            <person name="Nishida H."/>
            <person name="Nagatsuka Y."/>
            <person name="Sugiyama J."/>
        </authorList>
    </citation>
    <scope>NUCLEOTIDE SEQUENCE [LARGE SCALE GENOMIC DNA]</scope>
    <source>
        <strain evidence="19">CBS 9802 / IAM 14324 / JCM 22182 / KY 12970</strain>
    </source>
</reference>
<feature type="transmembrane region" description="Helical" evidence="15">
    <location>
        <begin position="314"/>
        <end position="339"/>
    </location>
</feature>
<organism evidence="18 19">
    <name type="scientific">Mixia osmundae (strain CBS 9802 / IAM 14324 / JCM 22182 / KY 12970)</name>
    <dbReference type="NCBI Taxonomy" id="764103"/>
    <lineage>
        <taxon>Eukaryota</taxon>
        <taxon>Fungi</taxon>
        <taxon>Dikarya</taxon>
        <taxon>Basidiomycota</taxon>
        <taxon>Pucciniomycotina</taxon>
        <taxon>Mixiomycetes</taxon>
        <taxon>Mixiales</taxon>
        <taxon>Mixiaceae</taxon>
        <taxon>Mixia</taxon>
    </lineage>
</organism>
<proteinExistence type="inferred from homology"/>
<protein>
    <recommendedName>
        <fullName evidence="4 15">Dolichyl-phosphate-mannose--protein mannosyltransferase</fullName>
        <ecNumber evidence="4 15">2.4.1.109</ecNumber>
    </recommendedName>
</protein>
<dbReference type="OrthoDB" id="292747at2759"/>
<dbReference type="InterPro" id="IPR003342">
    <property type="entry name" value="ArnT-like_N"/>
</dbReference>
<feature type="domain" description="MIR" evidence="17">
    <location>
        <begin position="435"/>
        <end position="496"/>
    </location>
</feature>
<feature type="domain" description="MIR" evidence="17">
    <location>
        <begin position="508"/>
        <end position="564"/>
    </location>
</feature>
<keyword evidence="11 15" id="KW-0472">Membrane</keyword>
<dbReference type="Pfam" id="PF02815">
    <property type="entry name" value="MIR"/>
    <property type="match status" value="1"/>
</dbReference>
<feature type="transmembrane region" description="Helical" evidence="15">
    <location>
        <begin position="673"/>
        <end position="694"/>
    </location>
</feature>
<evidence type="ECO:0000256" key="5">
    <source>
        <dbReference type="ARBA" id="ARBA00022676"/>
    </source>
</evidence>
<comment type="subcellular location">
    <subcellularLocation>
        <location evidence="1 15">Endoplasmic reticulum membrane</location>
        <topology evidence="1 15">Multi-pass membrane protein</topology>
    </subcellularLocation>
</comment>
<comment type="catalytic activity">
    <reaction evidence="13 15">
        <text>a di-trans,poly-cis-dolichyl beta-D-mannosyl phosphate + L-threonyl-[protein] = 3-O-(alpha-D-mannosyl)-L-threonyl-[protein] + a di-trans,poly-cis-dolichyl phosphate + H(+)</text>
        <dbReference type="Rhea" id="RHEA:53396"/>
        <dbReference type="Rhea" id="RHEA-COMP:11060"/>
        <dbReference type="Rhea" id="RHEA-COMP:13547"/>
        <dbReference type="Rhea" id="RHEA-COMP:19498"/>
        <dbReference type="Rhea" id="RHEA-COMP:19501"/>
        <dbReference type="ChEBI" id="CHEBI:15378"/>
        <dbReference type="ChEBI" id="CHEBI:30013"/>
        <dbReference type="ChEBI" id="CHEBI:57683"/>
        <dbReference type="ChEBI" id="CHEBI:58211"/>
        <dbReference type="ChEBI" id="CHEBI:137323"/>
        <dbReference type="EC" id="2.4.1.109"/>
    </reaction>
</comment>
<feature type="compositionally biased region" description="Acidic residues" evidence="16">
    <location>
        <begin position="871"/>
        <end position="884"/>
    </location>
</feature>
<sequence length="918" mass="101567">MASAPRARRPLAPAIEHTGLNGSSDEKLTKRGTVHVETAAPLAKPQGGLATGWLAQPALKGKGKRTSAVQDGGPLDFLGGGLEVLSAGEVKVLVGVLLLACWVRLWHLDRPSSVVFDEVHFGGFASKYLKSKFFMDVHPPLAKLLITLAGFVSGFDGNFDFKEIGMSYKEMRVPYIAMRMLPATLGIMLVPLAYFTLRILACRPTTALMASLLVTFENGLITQSRHILLDSPLIFFTALTAFAWCGFAKEDERRSFTPIWWSWLTFTGVALGAVVSCKWVGLFTIATIGLATIKQLWDLLGNLRVSLPLLVRHFIARAICLILIPCLFYASMFGLHFAVLSNSGEGDGFMSSEFQHSLRGHGMENTFADVYLGSRITIKHLNTQGGYLHSHAHMYPGGSHQQQITLYPHRDENNDWIVSNVTAEGAPKIDFQTLEQLVPIMDRTVLRFEHATTGKRLHSHDVRPPVSEVDWQNEVSGYGFEGFDGDVNDHFAIEIDPTYTDSSDKLAKKQIRSLRTKFRLRHTLTGCYLFSHKVKLPEWGFEQQEVTCNKNPSKANSIWYVETNSHPQIPADAATVNYKGAGFWSKFFELNAVMWQTNQGLTDRHAYDSRPQSWPALKRGINFWVKDHRQIYLIGNPVIWWSSTLAVLLYAAVRALIFIRAKRGFQDLNNTSVAFYDGVCGFLAMGWALHYFPFFLMNRQLFLHHYFPALYFAILMLAAIFDAATSRLAPRYRLGAAAACLLLAIMAWAHWSPLAYAGQWTRGQCESAKLLKSWDFSCSDFPVSLAEYTTAIVPKEAARATPTAEDGVVVDAVVPPVIPPQEAEEPNLAVNFDPPLDPTTPAAVAPIQNAFSDPHAAGEIVQTAGLPQEAAEAEAVIEEGDDSDAPVTYADDPDAIQTTRDESVALPDKAEPTGEEVS</sequence>
<gene>
    <name evidence="18" type="primary">Mo05962</name>
    <name evidence="18" type="ORF">E5Q_05962</name>
</gene>
<keyword evidence="5 15" id="KW-0328">Glycosyltransferase</keyword>
<comment type="pathway">
    <text evidence="2 15">Protein modification; protein glycosylation.</text>
</comment>
<keyword evidence="7 15" id="KW-0812">Transmembrane</keyword>
<comment type="function">
    <text evidence="15">Transfers mannose from Dol-P-mannose to Ser or Thr residues on proteins.</text>
</comment>
<dbReference type="SUPFAM" id="SSF82109">
    <property type="entry name" value="MIR domain"/>
    <property type="match status" value="1"/>
</dbReference>
<keyword evidence="19" id="KW-1185">Reference proteome</keyword>
<dbReference type="Proteomes" id="UP000009131">
    <property type="component" value="Unassembled WGS sequence"/>
</dbReference>
<dbReference type="HOGENOM" id="CLU_008438_2_2_1"/>
<dbReference type="SMART" id="SM00472">
    <property type="entry name" value="MIR"/>
    <property type="match status" value="3"/>
</dbReference>
<dbReference type="EC" id="2.4.1.109" evidence="4 15"/>
<dbReference type="PROSITE" id="PS50919">
    <property type="entry name" value="MIR"/>
    <property type="match status" value="3"/>
</dbReference>
<dbReference type="InterPro" id="IPR027005">
    <property type="entry name" value="PMT-like"/>
</dbReference>
<accession>G7E9E9</accession>
<dbReference type="eggNOG" id="KOG3359">
    <property type="taxonomic scope" value="Eukaryota"/>
</dbReference>
<keyword evidence="6 15" id="KW-0808">Transferase</keyword>
<evidence type="ECO:0000256" key="12">
    <source>
        <dbReference type="ARBA" id="ARBA00023180"/>
    </source>
</evidence>
<evidence type="ECO:0000256" key="8">
    <source>
        <dbReference type="ARBA" id="ARBA00022737"/>
    </source>
</evidence>
<evidence type="ECO:0000256" key="2">
    <source>
        <dbReference type="ARBA" id="ARBA00004922"/>
    </source>
</evidence>
<feature type="compositionally biased region" description="Basic and acidic residues" evidence="16">
    <location>
        <begin position="899"/>
        <end position="912"/>
    </location>
</feature>
<feature type="transmembrane region" description="Helical" evidence="15">
    <location>
        <begin position="176"/>
        <end position="197"/>
    </location>
</feature>
<comment type="catalytic activity">
    <reaction evidence="14 15">
        <text>a di-trans,poly-cis-dolichyl beta-D-mannosyl phosphate + L-seryl-[protein] = 3-O-(alpha-D-mannosyl)-L-seryl-[protein] + a di-trans,poly-cis-dolichyl phosphate + H(+)</text>
        <dbReference type="Rhea" id="RHEA:17377"/>
        <dbReference type="Rhea" id="RHEA-COMP:9863"/>
        <dbReference type="Rhea" id="RHEA-COMP:13546"/>
        <dbReference type="Rhea" id="RHEA-COMP:19498"/>
        <dbReference type="Rhea" id="RHEA-COMP:19501"/>
        <dbReference type="ChEBI" id="CHEBI:15378"/>
        <dbReference type="ChEBI" id="CHEBI:29999"/>
        <dbReference type="ChEBI" id="CHEBI:57683"/>
        <dbReference type="ChEBI" id="CHEBI:58211"/>
        <dbReference type="ChEBI" id="CHEBI:137321"/>
        <dbReference type="EC" id="2.4.1.109"/>
    </reaction>
</comment>
<keyword evidence="10 15" id="KW-1133">Transmembrane helix</keyword>
<evidence type="ECO:0000256" key="10">
    <source>
        <dbReference type="ARBA" id="ARBA00022989"/>
    </source>
</evidence>
<dbReference type="FunFam" id="2.80.10.50:FF:000034">
    <property type="entry name" value="Dolichyl-phosphate-mannose-protein mannosyltransferase 1"/>
    <property type="match status" value="1"/>
</dbReference>
<dbReference type="OMA" id="KNVTPRL"/>
<evidence type="ECO:0000256" key="9">
    <source>
        <dbReference type="ARBA" id="ARBA00022824"/>
    </source>
</evidence>
<evidence type="ECO:0000256" key="11">
    <source>
        <dbReference type="ARBA" id="ARBA00023136"/>
    </source>
</evidence>
<evidence type="ECO:0000313" key="18">
    <source>
        <dbReference type="EMBL" id="GAA99268.1"/>
    </source>
</evidence>
<dbReference type="UniPathway" id="UPA00378"/>
<name>G7E9E9_MIXOS</name>
<feature type="transmembrane region" description="Helical" evidence="15">
    <location>
        <begin position="638"/>
        <end position="661"/>
    </location>
</feature>
<dbReference type="InParanoid" id="G7E9E9"/>
<dbReference type="AlphaFoldDB" id="G7E9E9"/>
<feature type="compositionally biased region" description="Low complexity" evidence="16">
    <location>
        <begin position="1"/>
        <end position="14"/>
    </location>
</feature>
<feature type="transmembrane region" description="Helical" evidence="15">
    <location>
        <begin position="732"/>
        <end position="751"/>
    </location>
</feature>
<evidence type="ECO:0000313" key="19">
    <source>
        <dbReference type="Proteomes" id="UP000009131"/>
    </source>
</evidence>
<keyword evidence="9 15" id="KW-0256">Endoplasmic reticulum</keyword>
<dbReference type="CDD" id="cd23283">
    <property type="entry name" value="beta-trefoil_MIR_PMT1-like"/>
    <property type="match status" value="1"/>
</dbReference>
<dbReference type="GO" id="GO:0031502">
    <property type="term" value="C:dolichyl-phosphate-mannose-protein mannosyltransferase complex"/>
    <property type="evidence" value="ECO:0007669"/>
    <property type="project" value="UniProtKB-ARBA"/>
</dbReference>
<dbReference type="InterPro" id="IPR032421">
    <property type="entry name" value="PMT_4TMC"/>
</dbReference>
<evidence type="ECO:0000256" key="4">
    <source>
        <dbReference type="ARBA" id="ARBA00012839"/>
    </source>
</evidence>
<feature type="region of interest" description="Disordered" evidence="16">
    <location>
        <begin position="1"/>
        <end position="27"/>
    </location>
</feature>
<evidence type="ECO:0000259" key="17">
    <source>
        <dbReference type="PROSITE" id="PS50919"/>
    </source>
</evidence>